<keyword evidence="3" id="KW-1185">Reference proteome</keyword>
<accession>A0AB34H5H4</accession>
<dbReference type="Proteomes" id="UP001159641">
    <property type="component" value="Unassembled WGS sequence"/>
</dbReference>
<dbReference type="AlphaFoldDB" id="A0AB34H5H4"/>
<feature type="compositionally biased region" description="Gly residues" evidence="1">
    <location>
        <begin position="75"/>
        <end position="85"/>
    </location>
</feature>
<evidence type="ECO:0000313" key="3">
    <source>
        <dbReference type="Proteomes" id="UP001159641"/>
    </source>
</evidence>
<proteinExistence type="predicted"/>
<reference evidence="2 3" key="1">
    <citation type="submission" date="2022-11" db="EMBL/GenBank/DDBJ databases">
        <title>Whole genome sequence of Eschrichtius robustus ER-17-0199.</title>
        <authorList>
            <person name="Bruniche-Olsen A."/>
            <person name="Black A.N."/>
            <person name="Fields C.J."/>
            <person name="Walden K."/>
            <person name="Dewoody J.A."/>
        </authorList>
    </citation>
    <scope>NUCLEOTIDE SEQUENCE [LARGE SCALE GENOMIC DNA]</scope>
    <source>
        <strain evidence="2">ER-17-0199</strain>
        <tissue evidence="2">Blubber</tissue>
    </source>
</reference>
<dbReference type="EMBL" id="JAIQCJ010001885">
    <property type="protein sequence ID" value="KAJ8787073.1"/>
    <property type="molecule type" value="Genomic_DNA"/>
</dbReference>
<name>A0AB34H5H4_ESCRO</name>
<gene>
    <name evidence="2" type="ORF">J1605_005954</name>
</gene>
<protein>
    <submittedName>
        <fullName evidence="2">Uncharacterized protein</fullName>
    </submittedName>
</protein>
<evidence type="ECO:0000313" key="2">
    <source>
        <dbReference type="EMBL" id="KAJ8787073.1"/>
    </source>
</evidence>
<feature type="region of interest" description="Disordered" evidence="1">
    <location>
        <begin position="1"/>
        <end position="21"/>
    </location>
</feature>
<sequence>MSRGCGRCPKKRRAHRTQAHYAQLPTGSGRVFPRPLVRANAQAHFLFPVAAAASSFRSSTPAPRRRARFPLPGGRQAGGAGLPGRGRGRHFRSGPRVSPERRRLLRLLGLLPAETPAPMTSEQRPEGGTGGSLEVWGRMFQARGNGLTTSLLHLFRMVNTSPSHLAPSMNAPHNAESTPK</sequence>
<organism evidence="2 3">
    <name type="scientific">Eschrichtius robustus</name>
    <name type="common">California gray whale</name>
    <name type="synonym">Eschrichtius gibbosus</name>
    <dbReference type="NCBI Taxonomy" id="9764"/>
    <lineage>
        <taxon>Eukaryota</taxon>
        <taxon>Metazoa</taxon>
        <taxon>Chordata</taxon>
        <taxon>Craniata</taxon>
        <taxon>Vertebrata</taxon>
        <taxon>Euteleostomi</taxon>
        <taxon>Mammalia</taxon>
        <taxon>Eutheria</taxon>
        <taxon>Laurasiatheria</taxon>
        <taxon>Artiodactyla</taxon>
        <taxon>Whippomorpha</taxon>
        <taxon>Cetacea</taxon>
        <taxon>Mysticeti</taxon>
        <taxon>Eschrichtiidae</taxon>
        <taxon>Eschrichtius</taxon>
    </lineage>
</organism>
<feature type="compositionally biased region" description="Basic residues" evidence="1">
    <location>
        <begin position="8"/>
        <end position="18"/>
    </location>
</feature>
<evidence type="ECO:0000256" key="1">
    <source>
        <dbReference type="SAM" id="MobiDB-lite"/>
    </source>
</evidence>
<feature type="region of interest" description="Disordered" evidence="1">
    <location>
        <begin position="54"/>
        <end position="99"/>
    </location>
</feature>
<feature type="region of interest" description="Disordered" evidence="1">
    <location>
        <begin position="113"/>
        <end position="133"/>
    </location>
</feature>
<comment type="caution">
    <text evidence="2">The sequence shown here is derived from an EMBL/GenBank/DDBJ whole genome shotgun (WGS) entry which is preliminary data.</text>
</comment>